<dbReference type="InterPro" id="IPR013538">
    <property type="entry name" value="ASHA1/2-like_C"/>
</dbReference>
<reference evidence="3 4" key="1">
    <citation type="submission" date="2019-07" db="EMBL/GenBank/DDBJ databases">
        <title>Georgenia wutianyii sp. nov. and Georgenia *** sp. nov. isolated from plateau pika (Ochotona curzoniae) in the Qinghai-Tibet plateau of China.</title>
        <authorList>
            <person name="Tian Z."/>
        </authorList>
    </citation>
    <scope>NUCLEOTIDE SEQUENCE [LARGE SCALE GENOMIC DNA]</scope>
    <source>
        <strain evidence="3 4">Z446</strain>
    </source>
</reference>
<comment type="caution">
    <text evidence="3">The sequence shown here is derived from an EMBL/GenBank/DDBJ whole genome shotgun (WGS) entry which is preliminary data.</text>
</comment>
<evidence type="ECO:0000259" key="2">
    <source>
        <dbReference type="Pfam" id="PF08327"/>
    </source>
</evidence>
<dbReference type="EMBL" id="VJXR01000002">
    <property type="protein sequence ID" value="TRW47385.1"/>
    <property type="molecule type" value="Genomic_DNA"/>
</dbReference>
<protein>
    <submittedName>
        <fullName evidence="3">SRPBCC domain-containing protein</fullName>
    </submittedName>
</protein>
<dbReference type="Pfam" id="PF08327">
    <property type="entry name" value="AHSA1"/>
    <property type="match status" value="1"/>
</dbReference>
<dbReference type="AlphaFoldDB" id="A0A552WXH4"/>
<dbReference type="Proteomes" id="UP000318693">
    <property type="component" value="Unassembled WGS sequence"/>
</dbReference>
<dbReference type="Gene3D" id="3.30.530.20">
    <property type="match status" value="1"/>
</dbReference>
<proteinExistence type="inferred from homology"/>
<evidence type="ECO:0000313" key="4">
    <source>
        <dbReference type="Proteomes" id="UP000318693"/>
    </source>
</evidence>
<evidence type="ECO:0000256" key="1">
    <source>
        <dbReference type="ARBA" id="ARBA00006817"/>
    </source>
</evidence>
<comment type="similarity">
    <text evidence="1">Belongs to the AHA1 family.</text>
</comment>
<dbReference type="RefSeq" id="WP_143416660.1">
    <property type="nucleotide sequence ID" value="NZ_VJXR01000002.1"/>
</dbReference>
<organism evidence="3 4">
    <name type="scientific">Georgenia yuyongxinii</name>
    <dbReference type="NCBI Taxonomy" id="2589797"/>
    <lineage>
        <taxon>Bacteria</taxon>
        <taxon>Bacillati</taxon>
        <taxon>Actinomycetota</taxon>
        <taxon>Actinomycetes</taxon>
        <taxon>Micrococcales</taxon>
        <taxon>Bogoriellaceae</taxon>
        <taxon>Georgenia</taxon>
    </lineage>
</organism>
<feature type="domain" description="Activator of Hsp90 ATPase homologue 1/2-like C-terminal" evidence="2">
    <location>
        <begin position="15"/>
        <end position="139"/>
    </location>
</feature>
<sequence>MTDYVSRSTTDIAALPHTVWSALVNPELAGNYMFGSTVASDFQPGSPITFRGEYEGRSFEDHGEILEADEPRLLRYTHYSPLSGQPDVPDSYHTLTFTLEESARGTRVTLTQDNNPTQEAADHSTANWERVLEALRVTAERLGG</sequence>
<accession>A0A552WXH4</accession>
<keyword evidence="4" id="KW-1185">Reference proteome</keyword>
<dbReference type="InterPro" id="IPR023393">
    <property type="entry name" value="START-like_dom_sf"/>
</dbReference>
<dbReference type="SUPFAM" id="SSF55961">
    <property type="entry name" value="Bet v1-like"/>
    <property type="match status" value="1"/>
</dbReference>
<name>A0A552WXH4_9MICO</name>
<gene>
    <name evidence="3" type="ORF">FJ693_00870</name>
</gene>
<evidence type="ECO:0000313" key="3">
    <source>
        <dbReference type="EMBL" id="TRW47385.1"/>
    </source>
</evidence>